<proteinExistence type="predicted"/>
<gene>
    <name evidence="1" type="ORF">ACETIH_10110</name>
</gene>
<name>A0ABV6Y716_9HYPH</name>
<dbReference type="EMBL" id="JBHOMY010000026">
    <property type="protein sequence ID" value="MFC1457064.1"/>
    <property type="molecule type" value="Genomic_DNA"/>
</dbReference>
<sequence>MTTDIVEIYWNARPHLERLGVNLRRSGIDDRGQQLLEEVRKSLVEVFPGTPVLVRFAVHTKAPANDLRVLRRGIEQTGDIEAVRAAIEQTLQQAECELA</sequence>
<evidence type="ECO:0000313" key="1">
    <source>
        <dbReference type="EMBL" id="MFC1457064.1"/>
    </source>
</evidence>
<evidence type="ECO:0000313" key="2">
    <source>
        <dbReference type="Proteomes" id="UP001593940"/>
    </source>
</evidence>
<comment type="caution">
    <text evidence="1">The sequence shown here is derived from an EMBL/GenBank/DDBJ whole genome shotgun (WGS) entry which is preliminary data.</text>
</comment>
<protein>
    <submittedName>
        <fullName evidence="1">Uncharacterized protein</fullName>
    </submittedName>
</protein>
<dbReference type="Proteomes" id="UP001593940">
    <property type="component" value="Unassembled WGS sequence"/>
</dbReference>
<keyword evidence="2" id="KW-1185">Reference proteome</keyword>
<reference evidence="1 2" key="1">
    <citation type="submission" date="2024-09" db="EMBL/GenBank/DDBJ databases">
        <title>Nodulacao em especies de Leguminosae Basais da Amazonia e Caracterizacao dos Rizobios e Bacterias Associadas aos Nodulos.</title>
        <authorList>
            <person name="Jambeiro I.C.A."/>
            <person name="Lopes I.S."/>
            <person name="Aguiar E.R.G.R."/>
            <person name="Santos A.F.J."/>
            <person name="Dos Santos J.M.F."/>
            <person name="Gross E."/>
        </authorList>
    </citation>
    <scope>NUCLEOTIDE SEQUENCE [LARGE SCALE GENOMIC DNA]</scope>
    <source>
        <strain evidence="1 2">BRUESC1165</strain>
    </source>
</reference>
<dbReference type="RefSeq" id="WP_377029595.1">
    <property type="nucleotide sequence ID" value="NZ_JBHOMY010000026.1"/>
</dbReference>
<organism evidence="1 2">
    <name type="scientific">Microvirga arabica</name>
    <dbReference type="NCBI Taxonomy" id="1128671"/>
    <lineage>
        <taxon>Bacteria</taxon>
        <taxon>Pseudomonadati</taxon>
        <taxon>Pseudomonadota</taxon>
        <taxon>Alphaproteobacteria</taxon>
        <taxon>Hyphomicrobiales</taxon>
        <taxon>Methylobacteriaceae</taxon>
        <taxon>Microvirga</taxon>
    </lineage>
</organism>
<accession>A0ABV6Y716</accession>